<evidence type="ECO:0000313" key="2">
    <source>
        <dbReference type="Proteomes" id="UP000663879"/>
    </source>
</evidence>
<dbReference type="Proteomes" id="UP000663879">
    <property type="component" value="Unassembled WGS sequence"/>
</dbReference>
<proteinExistence type="predicted"/>
<evidence type="ECO:0000313" key="1">
    <source>
        <dbReference type="EMBL" id="CAF0784648.1"/>
    </source>
</evidence>
<dbReference type="EMBL" id="CAJNOC010000629">
    <property type="protein sequence ID" value="CAF0784648.1"/>
    <property type="molecule type" value="Genomic_DNA"/>
</dbReference>
<dbReference type="AlphaFoldDB" id="A0A813RSW0"/>
<keyword evidence="2" id="KW-1185">Reference proteome</keyword>
<sequence>MSYCCSYRPKTTFCHNRNIDYNECSCCLSDELNLVKLKNTNYELKSLINRLDELSSSVEHNYHAHKCTRFNYDECNLCRSCKNKNNTNHYHYNLTVCDDCERMVRLSSELERMKVIQVDSNIYPLEKYHSGKRYYCDKCDKCDDDLRRRRSRSRSRNASPFRESRVVTPEPRPLWNAGPWVSYYPMTKLKLSEMNK</sequence>
<comment type="caution">
    <text evidence="1">The sequence shown here is derived from an EMBL/GenBank/DDBJ whole genome shotgun (WGS) entry which is preliminary data.</text>
</comment>
<accession>A0A813RSW0</accession>
<organism evidence="1 2">
    <name type="scientific">Brachionus calyciflorus</name>
    <dbReference type="NCBI Taxonomy" id="104777"/>
    <lineage>
        <taxon>Eukaryota</taxon>
        <taxon>Metazoa</taxon>
        <taxon>Spiralia</taxon>
        <taxon>Gnathifera</taxon>
        <taxon>Rotifera</taxon>
        <taxon>Eurotatoria</taxon>
        <taxon>Monogononta</taxon>
        <taxon>Pseudotrocha</taxon>
        <taxon>Ploima</taxon>
        <taxon>Brachionidae</taxon>
        <taxon>Brachionus</taxon>
    </lineage>
</organism>
<dbReference type="OrthoDB" id="10454222at2759"/>
<name>A0A813RSW0_9BILA</name>
<protein>
    <submittedName>
        <fullName evidence="1">Uncharacterized protein</fullName>
    </submittedName>
</protein>
<gene>
    <name evidence="1" type="ORF">OXX778_LOCUS5647</name>
</gene>
<reference evidence="1" key="1">
    <citation type="submission" date="2021-02" db="EMBL/GenBank/DDBJ databases">
        <authorList>
            <person name="Nowell W R."/>
        </authorList>
    </citation>
    <scope>NUCLEOTIDE SEQUENCE</scope>
    <source>
        <strain evidence="1">Ploen Becks lab</strain>
    </source>
</reference>